<keyword evidence="1" id="KW-0732">Signal</keyword>
<evidence type="ECO:0000313" key="6">
    <source>
        <dbReference type="Proteomes" id="UP000051739"/>
    </source>
</evidence>
<evidence type="ECO:0000313" key="5">
    <source>
        <dbReference type="EMBL" id="KRM03377.1"/>
    </source>
</evidence>
<dbReference type="RefSeq" id="WP_056936764.1">
    <property type="nucleotide sequence ID" value="NZ_AZFN01000003.1"/>
</dbReference>
<evidence type="ECO:0000256" key="3">
    <source>
        <dbReference type="SAM" id="MobiDB-lite"/>
    </source>
</evidence>
<dbReference type="InterPro" id="IPR022263">
    <property type="entry name" value="KxYKxGKxW"/>
</dbReference>
<evidence type="ECO:0000256" key="2">
    <source>
        <dbReference type="SAM" id="Coils"/>
    </source>
</evidence>
<keyword evidence="4" id="KW-1133">Transmembrane helix</keyword>
<feature type="compositionally biased region" description="Low complexity" evidence="3">
    <location>
        <begin position="545"/>
        <end position="612"/>
    </location>
</feature>
<feature type="transmembrane region" description="Helical" evidence="4">
    <location>
        <begin position="735"/>
        <end position="753"/>
    </location>
</feature>
<protein>
    <submittedName>
        <fullName evidence="5">Uncharacterized protein</fullName>
    </submittedName>
</protein>
<evidence type="ECO:0000256" key="1">
    <source>
        <dbReference type="ARBA" id="ARBA00022729"/>
    </source>
</evidence>
<dbReference type="Proteomes" id="UP000051739">
    <property type="component" value="Unassembled WGS sequence"/>
</dbReference>
<dbReference type="PATRIC" id="fig|1423749.3.peg.1181"/>
<keyword evidence="2" id="KW-0175">Coiled coil</keyword>
<feature type="compositionally biased region" description="Polar residues" evidence="3">
    <location>
        <begin position="509"/>
        <end position="528"/>
    </location>
</feature>
<dbReference type="Pfam" id="PF19258">
    <property type="entry name" value="KxYKxGKxW_sig"/>
    <property type="match status" value="1"/>
</dbReference>
<keyword evidence="4" id="KW-0812">Transmembrane</keyword>
<comment type="caution">
    <text evidence="5">The sequence shown here is derived from an EMBL/GenBank/DDBJ whole genome shotgun (WGS) entry which is preliminary data.</text>
</comment>
<reference evidence="5 6" key="1">
    <citation type="journal article" date="2015" name="Genome Announc.">
        <title>Expanding the biotechnology potential of lactobacilli through comparative genomics of 213 strains and associated genera.</title>
        <authorList>
            <person name="Sun Z."/>
            <person name="Harris H.M."/>
            <person name="McCann A."/>
            <person name="Guo C."/>
            <person name="Argimon S."/>
            <person name="Zhang W."/>
            <person name="Yang X."/>
            <person name="Jeffery I.B."/>
            <person name="Cooney J.C."/>
            <person name="Kagawa T.F."/>
            <person name="Liu W."/>
            <person name="Song Y."/>
            <person name="Salvetti E."/>
            <person name="Wrobel A."/>
            <person name="Rasinkangas P."/>
            <person name="Parkhill J."/>
            <person name="Rea M.C."/>
            <person name="O'Sullivan O."/>
            <person name="Ritari J."/>
            <person name="Douillard F.P."/>
            <person name="Paul Ross R."/>
            <person name="Yang R."/>
            <person name="Briner A.E."/>
            <person name="Felis G.E."/>
            <person name="de Vos W.M."/>
            <person name="Barrangou R."/>
            <person name="Klaenhammer T.R."/>
            <person name="Caufield P.W."/>
            <person name="Cui Y."/>
            <person name="Zhang H."/>
            <person name="O'Toole P.W."/>
        </authorList>
    </citation>
    <scope>NUCLEOTIDE SEQUENCE [LARGE SCALE GENOMIC DNA]</scope>
    <source>
        <strain evidence="5 6">DSM 16045</strain>
    </source>
</reference>
<sequence length="757" mass="80351">MDFKTRRKLYKSGKQWVISTIFSAAVLSGMIFSSQPVTIHADSTPSITNSSSAASIDSAQVARDQAIAIAATSQSAALSANAAAVEAVNDRLETAQNNYNEAVANAPEVTKTVAANQQAATGSDDWNQLTTTEQNAIQAIVTTPGNEYYQSSYPAELAGMYPTITIGENSTNVFKDGVTTNIVGSVDQLPLTFYPGILQYDPTNDTSATVSGQLTRDQVIELNDLSNTWMNWMRNYIYNTLGWTIQSATSDEKYSKDNFQTADNQLLTLSSHLDYFNEAQNVAAERSAEQLGYQHSVNLKGLDGSGFRRGSQYTYRAMANDRQLTANKSSYAGENLYEISGKTMLQLEVDLYNKMQAMLWSEVLQETPDSTSEHPAYYVSGHLLNTLTPYNSEASLATQYVDDDTYYVIWEFAGIKNGQALTDNGKETVSSGIIDQIKQATSPTSKTYIDYTGDNIVTAQEALTAARQNAQSELSTLEATAVQINQDYASAVQAANETYNLALATATEQSNQTSNATDNDSVLSSTPVTAIPTDDDTAAPVSDKSSMSDSVSETSTASASEETSQSTAENSSTTTSPTSVSLATTNSTTASTVLTPATSTSDSVVTAASTPTNLTSNNQDVTNSTNPTPVESTSTASSEMVSQEPAQSTASSAVASTANQLNQVNVISASTASLASETTSVASTSQAPHILPATATKATSLVAISTTNTTASAQKATNEDQKNTTLTQTGNQSTAVFAFLMAGLTSFLSLIGLRRLK</sequence>
<name>A0A0R1VD16_9LACO</name>
<dbReference type="EMBL" id="AZFN01000003">
    <property type="protein sequence ID" value="KRM03377.1"/>
    <property type="molecule type" value="Genomic_DNA"/>
</dbReference>
<dbReference type="NCBIfam" id="TIGR03715">
    <property type="entry name" value="KxYKxGKxW"/>
    <property type="match status" value="1"/>
</dbReference>
<keyword evidence="4" id="KW-0472">Membrane</keyword>
<feature type="region of interest" description="Disordered" evidence="3">
    <location>
        <begin position="509"/>
        <end position="654"/>
    </location>
</feature>
<gene>
    <name evidence="5" type="ORF">FC60_GL001158</name>
</gene>
<proteinExistence type="predicted"/>
<organism evidence="5 6">
    <name type="scientific">Limosilactobacillus gastricus DSM 16045</name>
    <dbReference type="NCBI Taxonomy" id="1423749"/>
    <lineage>
        <taxon>Bacteria</taxon>
        <taxon>Bacillati</taxon>
        <taxon>Bacillota</taxon>
        <taxon>Bacilli</taxon>
        <taxon>Lactobacillales</taxon>
        <taxon>Lactobacillaceae</taxon>
        <taxon>Limosilactobacillus</taxon>
    </lineage>
</organism>
<accession>A0A0R1VD16</accession>
<feature type="compositionally biased region" description="Polar residues" evidence="3">
    <location>
        <begin position="613"/>
        <end position="647"/>
    </location>
</feature>
<dbReference type="AlphaFoldDB" id="A0A0R1VD16"/>
<feature type="coiled-coil region" evidence="2">
    <location>
        <begin position="460"/>
        <end position="487"/>
    </location>
</feature>
<keyword evidence="6" id="KW-1185">Reference proteome</keyword>
<evidence type="ECO:0000256" key="4">
    <source>
        <dbReference type="SAM" id="Phobius"/>
    </source>
</evidence>